<protein>
    <submittedName>
        <fullName evidence="1">Uncharacterized protein</fullName>
    </submittedName>
</protein>
<evidence type="ECO:0000313" key="1">
    <source>
        <dbReference type="EMBL" id="JAC82791.1"/>
    </source>
</evidence>
<feature type="non-terminal residue" evidence="1">
    <location>
        <position position="75"/>
    </location>
</feature>
<dbReference type="AlphaFoldDB" id="A0A061SJ99"/>
<gene>
    <name evidence="1" type="ORF">TSPGSL018_4883</name>
</gene>
<organism evidence="1">
    <name type="scientific">Tetraselmis sp. GSL018</name>
    <dbReference type="NCBI Taxonomy" id="582737"/>
    <lineage>
        <taxon>Eukaryota</taxon>
        <taxon>Viridiplantae</taxon>
        <taxon>Chlorophyta</taxon>
        <taxon>core chlorophytes</taxon>
        <taxon>Chlorodendrophyceae</taxon>
        <taxon>Chlorodendrales</taxon>
        <taxon>Chlorodendraceae</taxon>
        <taxon>Tetraselmis</taxon>
    </lineage>
</organism>
<name>A0A061SJ99_9CHLO</name>
<sequence>PPPSSDAWGFPESGQLPLLHPRLPRGSPAHLWTPPLILSPPIRPFAHVSAVRAESPDGAKAYALQTDPVNLLPSP</sequence>
<reference evidence="1" key="1">
    <citation type="submission" date="2014-05" db="EMBL/GenBank/DDBJ databases">
        <title>The transcriptome of the halophilic microalga Tetraselmis sp. GSL018 isolated from the Great Salt Lake, Utah.</title>
        <authorList>
            <person name="Jinkerson R.E."/>
            <person name="D'Adamo S."/>
            <person name="Posewitz M.C."/>
        </authorList>
    </citation>
    <scope>NUCLEOTIDE SEQUENCE</scope>
    <source>
        <strain evidence="1">GSL018</strain>
    </source>
</reference>
<dbReference type="EMBL" id="GBEZ01002243">
    <property type="protein sequence ID" value="JAC82791.1"/>
    <property type="molecule type" value="Transcribed_RNA"/>
</dbReference>
<feature type="non-terminal residue" evidence="1">
    <location>
        <position position="1"/>
    </location>
</feature>
<proteinExistence type="predicted"/>
<accession>A0A061SJ99</accession>